<reference evidence="2 3" key="1">
    <citation type="journal article" date="2009" name="Genome Res.">
        <title>Comparative genomics of the fungal pathogens Candida dubliniensis and Candida albicans.</title>
        <authorList>
            <person name="Jackson A.P."/>
            <person name="Gamble J.A."/>
            <person name="Yeomans T."/>
            <person name="Moran G.P."/>
            <person name="Saunders D."/>
            <person name="Harris D."/>
            <person name="Aslett M."/>
            <person name="Barrell J.F."/>
            <person name="Butler G."/>
            <person name="Citiulo F."/>
            <person name="Coleman D.C."/>
            <person name="de Groot P.W.J."/>
            <person name="Goodwin T.J."/>
            <person name="Quail M.A."/>
            <person name="McQuillan J."/>
            <person name="Munro C.A."/>
            <person name="Pain A."/>
            <person name="Poulter R.T."/>
            <person name="Rajandream M.A."/>
            <person name="Renauld H."/>
            <person name="Spiering M.J."/>
            <person name="Tivey A."/>
            <person name="Gow N.A.R."/>
            <person name="Barrell B."/>
            <person name="Sullivan D.J."/>
            <person name="Berriman M."/>
        </authorList>
    </citation>
    <scope>NUCLEOTIDE SEQUENCE [LARGE SCALE GENOMIC DNA]</scope>
    <source>
        <strain evidence="3">CD36 / ATCC MYA-646 / CBS 7987 / NCPF 3949 / NRRL Y-17841</strain>
    </source>
</reference>
<name>B9WKR6_CANDC</name>
<protein>
    <submittedName>
        <fullName evidence="2">Uncharacterized protein</fullName>
    </submittedName>
</protein>
<dbReference type="EMBL" id="FM992695">
    <property type="protein sequence ID" value="CAX39615.1"/>
    <property type="molecule type" value="Genomic_DNA"/>
</dbReference>
<dbReference type="OrthoDB" id="4077683at2759"/>
<accession>B9WKR6</accession>
<gene>
    <name evidence="1" type="ordered locus">Cd36_25800</name>
    <name evidence="2" type="ORF">CD36_25800</name>
</gene>
<dbReference type="eggNOG" id="ENOG502RPUV">
    <property type="taxonomic scope" value="Eukaryota"/>
</dbReference>
<dbReference type="RefSeq" id="XP_002421677.1">
    <property type="nucleotide sequence ID" value="XM_002421632.1"/>
</dbReference>
<keyword evidence="3" id="KW-1185">Reference proteome</keyword>
<dbReference type="KEGG" id="cdu:CD36_25800"/>
<dbReference type="AlphaFoldDB" id="B9WKR6"/>
<proteinExistence type="predicted"/>
<sequence>MPNNITTIRYKRQIRPLLSKIHTLNDLYSKNASLFEFDVSKIDINKQIKSTVDDDDYHPRKKTKTISPEESIEPDFYNPRTPEERLKSLRRYVSSELFKAYTELFSILKPLLISLAPPDCTWTLATRCAFEIGKEMAESTTTTYYRLNNVHLFDPDLVHPSIKELYDELYGDIDDWIDMEPVLVTSNYRRYLLTGYVSKLLVIHSQTTLYMFLPVLLHWLSHQSSYLRHLGQLLGNDFFCFPDNSTTNIEELNGLKFNNTLQMFWTLYGINYWKPFLNRTTLSVVLPYKISLDMFDGLEDTHQLPKGYYRRELYAMFQSCLNYNIIVMIMVKIFQKARKKCKTYEEAYQHFKNIYISTLEMACNWLPFYSTIFPNNKIIFNSIRQLERFMQSKLKVLSGQGGKYMLLYKKSQGFFESLDAISYYYLYPERKITLSSVDTIAKTAVKLRIDNHKFLAWLNKNAY</sequence>
<dbReference type="CGD" id="CAL0000161990">
    <property type="gene designation" value="Cd36_25800"/>
</dbReference>
<dbReference type="VEuPathDB" id="FungiDB:CD36_25800"/>
<evidence type="ECO:0000313" key="1">
    <source>
        <dbReference type="CGD" id="CAL0000161990"/>
    </source>
</evidence>
<organism evidence="2 3">
    <name type="scientific">Candida dubliniensis (strain CD36 / ATCC MYA-646 / CBS 7987 / NCPF 3949 / NRRL Y-17841)</name>
    <name type="common">Yeast</name>
    <dbReference type="NCBI Taxonomy" id="573826"/>
    <lineage>
        <taxon>Eukaryota</taxon>
        <taxon>Fungi</taxon>
        <taxon>Dikarya</taxon>
        <taxon>Ascomycota</taxon>
        <taxon>Saccharomycotina</taxon>
        <taxon>Pichiomycetes</taxon>
        <taxon>Debaryomycetaceae</taxon>
        <taxon>Candida/Lodderomyces clade</taxon>
        <taxon>Candida</taxon>
    </lineage>
</organism>
<evidence type="ECO:0000313" key="3">
    <source>
        <dbReference type="Proteomes" id="UP000002605"/>
    </source>
</evidence>
<dbReference type="GeneID" id="8050083"/>
<evidence type="ECO:0000313" key="2">
    <source>
        <dbReference type="EMBL" id="CAX39615.1"/>
    </source>
</evidence>
<dbReference type="Proteomes" id="UP000002605">
    <property type="component" value="Chromosome R"/>
</dbReference>
<dbReference type="HOGENOM" id="CLU_047579_0_0_1"/>